<evidence type="ECO:0000256" key="1">
    <source>
        <dbReference type="ARBA" id="ARBA00004496"/>
    </source>
</evidence>
<dbReference type="InterPro" id="IPR024107">
    <property type="entry name" value="Tyr-tRNA-ligase_bac_1"/>
</dbReference>
<keyword evidence="2 11" id="KW-0963">Cytoplasm</keyword>
<dbReference type="SUPFAM" id="SSF52374">
    <property type="entry name" value="Nucleotidylyl transferase"/>
    <property type="match status" value="1"/>
</dbReference>
<dbReference type="EC" id="6.1.1.1" evidence="11"/>
<evidence type="ECO:0000256" key="3">
    <source>
        <dbReference type="ARBA" id="ARBA00022598"/>
    </source>
</evidence>
<dbReference type="Pfam" id="PF00579">
    <property type="entry name" value="tRNA-synt_1b"/>
    <property type="match status" value="1"/>
</dbReference>
<organism evidence="14 15">
    <name type="scientific">Aeromicrobium erythreum</name>
    <dbReference type="NCBI Taxonomy" id="2041"/>
    <lineage>
        <taxon>Bacteria</taxon>
        <taxon>Bacillati</taxon>
        <taxon>Actinomycetota</taxon>
        <taxon>Actinomycetes</taxon>
        <taxon>Propionibacteriales</taxon>
        <taxon>Nocardioidaceae</taxon>
        <taxon>Aeromicrobium</taxon>
    </lineage>
</organism>
<comment type="catalytic activity">
    <reaction evidence="9 11">
        <text>tRNA(Tyr) + L-tyrosine + ATP = L-tyrosyl-tRNA(Tyr) + AMP + diphosphate + H(+)</text>
        <dbReference type="Rhea" id="RHEA:10220"/>
        <dbReference type="Rhea" id="RHEA-COMP:9706"/>
        <dbReference type="Rhea" id="RHEA-COMP:9707"/>
        <dbReference type="ChEBI" id="CHEBI:15378"/>
        <dbReference type="ChEBI" id="CHEBI:30616"/>
        <dbReference type="ChEBI" id="CHEBI:33019"/>
        <dbReference type="ChEBI" id="CHEBI:58315"/>
        <dbReference type="ChEBI" id="CHEBI:78442"/>
        <dbReference type="ChEBI" id="CHEBI:78536"/>
        <dbReference type="ChEBI" id="CHEBI:456215"/>
        <dbReference type="EC" id="6.1.1.1"/>
    </reaction>
</comment>
<keyword evidence="15" id="KW-1185">Reference proteome</keyword>
<dbReference type="GO" id="GO:0005524">
    <property type="term" value="F:ATP binding"/>
    <property type="evidence" value="ECO:0007669"/>
    <property type="project" value="UniProtKB-UniRule"/>
</dbReference>
<dbReference type="GO" id="GO:0042803">
    <property type="term" value="F:protein homodimerization activity"/>
    <property type="evidence" value="ECO:0007669"/>
    <property type="project" value="UniProtKB-ARBA"/>
</dbReference>
<comment type="subcellular location">
    <subcellularLocation>
        <location evidence="1 11">Cytoplasm</location>
    </subcellularLocation>
</comment>
<dbReference type="PANTHER" id="PTHR11766">
    <property type="entry name" value="TYROSYL-TRNA SYNTHETASE"/>
    <property type="match status" value="1"/>
</dbReference>
<dbReference type="FunFam" id="1.10.240.10:FF:000001">
    <property type="entry name" value="Tyrosine--tRNA ligase"/>
    <property type="match status" value="1"/>
</dbReference>
<dbReference type="InterPro" id="IPR002307">
    <property type="entry name" value="Tyr-tRNA-ligase"/>
</dbReference>
<reference evidence="14 15" key="1">
    <citation type="journal article" date="1991" name="Int. J. Syst. Bacteriol.">
        <title>Description of the erythromycin-producing bacterium Arthrobacter sp. strain NRRL B-3381 as Aeromicrobium erythreum gen. nov., sp. nov.</title>
        <authorList>
            <person name="Miller E.S."/>
            <person name="Woese C.R."/>
            <person name="Brenner S."/>
        </authorList>
    </citation>
    <scope>NUCLEOTIDE SEQUENCE [LARGE SCALE GENOMIC DNA]</scope>
    <source>
        <strain evidence="14 15">AR18</strain>
    </source>
</reference>
<evidence type="ECO:0000256" key="10">
    <source>
        <dbReference type="ARBA" id="ARBA00060965"/>
    </source>
</evidence>
<feature type="binding site" evidence="11">
    <location>
        <position position="184"/>
    </location>
    <ligand>
        <name>L-tyrosine</name>
        <dbReference type="ChEBI" id="CHEBI:58315"/>
    </ligand>
</feature>
<evidence type="ECO:0000256" key="8">
    <source>
        <dbReference type="ARBA" id="ARBA00023146"/>
    </source>
</evidence>
<dbReference type="Gene3D" id="1.10.240.10">
    <property type="entry name" value="Tyrosyl-Transfer RNA Synthetase"/>
    <property type="match status" value="1"/>
</dbReference>
<evidence type="ECO:0000313" key="15">
    <source>
        <dbReference type="Proteomes" id="UP000067689"/>
    </source>
</evidence>
<feature type="binding site" evidence="11">
    <location>
        <position position="188"/>
    </location>
    <ligand>
        <name>L-tyrosine</name>
        <dbReference type="ChEBI" id="CHEBI:58315"/>
    </ligand>
</feature>
<dbReference type="NCBIfam" id="TIGR00234">
    <property type="entry name" value="tyrS"/>
    <property type="match status" value="1"/>
</dbReference>
<dbReference type="PROSITE" id="PS00178">
    <property type="entry name" value="AA_TRNA_LIGASE_I"/>
    <property type="match status" value="1"/>
</dbReference>
<name>A0A0U3SZV0_9ACTN</name>
<proteinExistence type="inferred from homology"/>
<comment type="function">
    <text evidence="11">Catalyzes the attachment of tyrosine to tRNA(Tyr) in a two-step reaction: tyrosine is first activated by ATP to form Tyr-AMP and then transferred to the acceptor end of tRNA(Tyr).</text>
</comment>
<evidence type="ECO:0000256" key="2">
    <source>
        <dbReference type="ARBA" id="ARBA00022490"/>
    </source>
</evidence>
<evidence type="ECO:0000256" key="9">
    <source>
        <dbReference type="ARBA" id="ARBA00048248"/>
    </source>
</evidence>
<dbReference type="KEGG" id="aer:AERYTH_04575"/>
<dbReference type="GO" id="GO:0005829">
    <property type="term" value="C:cytosol"/>
    <property type="evidence" value="ECO:0007669"/>
    <property type="project" value="TreeGrafter"/>
</dbReference>
<dbReference type="CDD" id="cd00165">
    <property type="entry name" value="S4"/>
    <property type="match status" value="1"/>
</dbReference>
<sequence>MGPSAPTDQEPHVSTAGGSVLDDLTARGLVAHSTDLEALRAEMDAGPIVYYVGFDPTAPSLHVGNLLQILTARRLQLAGHRPLLLVGGSTGLIGDPKETGERVMNTHETVAAWVERIRDQVVRFVDLEGENGATMVNNLDWTESLSTIDFLRDIGKHFPVNRMLARDVVSSRLESGISYTEFSYVLLQSMDYLELHRRHGCVLQTGGSDQWGNITAGVELVRRSEGRRVHALATPLITKADGTKFGKTESGTVWLDRELMSPYAFYQSWIQAEDTKVGEYLKQFTFVPVEEIDALMAEHAAAPGRRLAQRRLAAEVTALVHGQAEVDAAELASTALFGRGELAELPEDTLAAALGETGVVELGGDATLTDALLETGLVDSRSAARRAVSEGGAYVNNSRVDDAEAPLASLDALHGSWLVLRRGKRAVAGIRRVRS</sequence>
<dbReference type="InterPro" id="IPR054608">
    <property type="entry name" value="SYY-like_C"/>
</dbReference>
<dbReference type="InterPro" id="IPR014729">
    <property type="entry name" value="Rossmann-like_a/b/a_fold"/>
</dbReference>
<evidence type="ECO:0000313" key="14">
    <source>
        <dbReference type="EMBL" id="ALX04024.1"/>
    </source>
</evidence>
<gene>
    <name evidence="11" type="primary">tyrS</name>
    <name evidence="14" type="ORF">AERYTH_04575</name>
</gene>
<dbReference type="InterPro" id="IPR024088">
    <property type="entry name" value="Tyr-tRNA-ligase_bac-type"/>
</dbReference>
<keyword evidence="6 12" id="KW-0694">RNA-binding</keyword>
<dbReference type="SUPFAM" id="SSF55174">
    <property type="entry name" value="Alpha-L RNA-binding motif"/>
    <property type="match status" value="1"/>
</dbReference>
<keyword evidence="8 11" id="KW-0030">Aminoacyl-tRNA synthetase</keyword>
<dbReference type="HAMAP" id="MF_02006">
    <property type="entry name" value="Tyr_tRNA_synth_type1"/>
    <property type="match status" value="1"/>
</dbReference>
<dbReference type="GO" id="GO:0004831">
    <property type="term" value="F:tyrosine-tRNA ligase activity"/>
    <property type="evidence" value="ECO:0007669"/>
    <property type="project" value="UniProtKB-UniRule"/>
</dbReference>
<feature type="short sequence motif" description="'KMSKS' region" evidence="11">
    <location>
        <begin position="244"/>
        <end position="248"/>
    </location>
</feature>
<dbReference type="PATRIC" id="fig|2041.4.peg.954"/>
<dbReference type="GO" id="GO:0006437">
    <property type="term" value="P:tyrosyl-tRNA aminoacylation"/>
    <property type="evidence" value="ECO:0007669"/>
    <property type="project" value="UniProtKB-UniRule"/>
</dbReference>
<dbReference type="OrthoDB" id="9804243at2"/>
<evidence type="ECO:0000256" key="11">
    <source>
        <dbReference type="HAMAP-Rule" id="MF_02006"/>
    </source>
</evidence>
<evidence type="ECO:0000256" key="5">
    <source>
        <dbReference type="ARBA" id="ARBA00022840"/>
    </source>
</evidence>
<dbReference type="Gene3D" id="3.10.290.10">
    <property type="entry name" value="RNA-binding S4 domain"/>
    <property type="match status" value="1"/>
</dbReference>
<evidence type="ECO:0000256" key="6">
    <source>
        <dbReference type="ARBA" id="ARBA00022884"/>
    </source>
</evidence>
<feature type="short sequence motif" description="'HIGH' region" evidence="11">
    <location>
        <begin position="56"/>
        <end position="65"/>
    </location>
</feature>
<accession>A0A0U3SZV0</accession>
<evidence type="ECO:0000256" key="4">
    <source>
        <dbReference type="ARBA" id="ARBA00022741"/>
    </source>
</evidence>
<keyword evidence="5 11" id="KW-0067">ATP-binding</keyword>
<evidence type="ECO:0000256" key="12">
    <source>
        <dbReference type="PROSITE-ProRule" id="PRU00182"/>
    </source>
</evidence>
<keyword evidence="4 11" id="KW-0547">Nucleotide-binding</keyword>
<dbReference type="FunFam" id="3.40.50.620:FF:000008">
    <property type="entry name" value="Tyrosine--tRNA ligase"/>
    <property type="match status" value="1"/>
</dbReference>
<keyword evidence="3 11" id="KW-0436">Ligase</keyword>
<feature type="binding site" evidence="11">
    <location>
        <position position="247"/>
    </location>
    <ligand>
        <name>ATP</name>
        <dbReference type="ChEBI" id="CHEBI:30616"/>
    </ligand>
</feature>
<dbReference type="STRING" id="2041.AERYTH_04575"/>
<comment type="similarity">
    <text evidence="10 11">Belongs to the class-I aminoacyl-tRNA synthetase family. TyrS type 1 subfamily.</text>
</comment>
<dbReference type="InterPro" id="IPR002305">
    <property type="entry name" value="aa-tRNA-synth_Ic"/>
</dbReference>
<dbReference type="Proteomes" id="UP000067689">
    <property type="component" value="Chromosome"/>
</dbReference>
<protein>
    <recommendedName>
        <fullName evidence="11">Tyrosine--tRNA ligase</fullName>
        <ecNumber evidence="11">6.1.1.1</ecNumber>
    </recommendedName>
    <alternativeName>
        <fullName evidence="11">Tyrosyl-tRNA synthetase</fullName>
        <shortName evidence="11">TyrRS</shortName>
    </alternativeName>
</protein>
<dbReference type="PANTHER" id="PTHR11766:SF0">
    <property type="entry name" value="TYROSINE--TRNA LIGASE, MITOCHONDRIAL"/>
    <property type="match status" value="1"/>
</dbReference>
<dbReference type="Gene3D" id="3.40.50.620">
    <property type="entry name" value="HUPs"/>
    <property type="match status" value="1"/>
</dbReference>
<comment type="subunit">
    <text evidence="11">Homodimer.</text>
</comment>
<dbReference type="InterPro" id="IPR036986">
    <property type="entry name" value="S4_RNA-bd_sf"/>
</dbReference>
<dbReference type="GO" id="GO:0003723">
    <property type="term" value="F:RNA binding"/>
    <property type="evidence" value="ECO:0007669"/>
    <property type="project" value="UniProtKB-KW"/>
</dbReference>
<dbReference type="PROSITE" id="PS50889">
    <property type="entry name" value="S4"/>
    <property type="match status" value="1"/>
</dbReference>
<dbReference type="EMBL" id="CP011502">
    <property type="protein sequence ID" value="ALX04024.1"/>
    <property type="molecule type" value="Genomic_DNA"/>
</dbReference>
<evidence type="ECO:0000256" key="7">
    <source>
        <dbReference type="ARBA" id="ARBA00022917"/>
    </source>
</evidence>
<dbReference type="AlphaFoldDB" id="A0A0U3SZV0"/>
<dbReference type="Pfam" id="PF22421">
    <property type="entry name" value="SYY_C-terminal"/>
    <property type="match status" value="1"/>
</dbReference>
<keyword evidence="7 11" id="KW-0648">Protein biosynthesis</keyword>
<evidence type="ECO:0000259" key="13">
    <source>
        <dbReference type="Pfam" id="PF22421"/>
    </source>
</evidence>
<dbReference type="CDD" id="cd00805">
    <property type="entry name" value="TyrRS_core"/>
    <property type="match status" value="1"/>
</dbReference>
<feature type="domain" description="Tyrosine--tRNA ligase SYY-like C-terminal" evidence="13">
    <location>
        <begin position="364"/>
        <end position="425"/>
    </location>
</feature>
<dbReference type="InterPro" id="IPR001412">
    <property type="entry name" value="aa-tRNA-synth_I_CS"/>
</dbReference>
<dbReference type="PRINTS" id="PR01040">
    <property type="entry name" value="TRNASYNTHTYR"/>
</dbReference>
<feature type="binding site" evidence="11">
    <location>
        <position position="51"/>
    </location>
    <ligand>
        <name>L-tyrosine</name>
        <dbReference type="ChEBI" id="CHEBI:58315"/>
    </ligand>
</feature>